<feature type="non-terminal residue" evidence="2">
    <location>
        <position position="143"/>
    </location>
</feature>
<name>A0ABU6ZZA8_9FABA</name>
<dbReference type="SMART" id="SM00443">
    <property type="entry name" value="G_patch"/>
    <property type="match status" value="1"/>
</dbReference>
<dbReference type="PROSITE" id="PS50174">
    <property type="entry name" value="G_PATCH"/>
    <property type="match status" value="1"/>
</dbReference>
<evidence type="ECO:0000313" key="2">
    <source>
        <dbReference type="EMBL" id="MED6227390.1"/>
    </source>
</evidence>
<reference evidence="2 3" key="1">
    <citation type="journal article" date="2023" name="Plants (Basel)">
        <title>Bridging the Gap: Combining Genomics and Transcriptomics Approaches to Understand Stylosanthes scabra, an Orphan Legume from the Brazilian Caatinga.</title>
        <authorList>
            <person name="Ferreira-Neto J.R.C."/>
            <person name="da Silva M.D."/>
            <person name="Binneck E."/>
            <person name="de Melo N.F."/>
            <person name="da Silva R.H."/>
            <person name="de Melo A.L.T.M."/>
            <person name="Pandolfi V."/>
            <person name="Bustamante F.O."/>
            <person name="Brasileiro-Vidal A.C."/>
            <person name="Benko-Iseppon A.M."/>
        </authorList>
    </citation>
    <scope>NUCLEOTIDE SEQUENCE [LARGE SCALE GENOMIC DNA]</scope>
    <source>
        <tissue evidence="2">Leaves</tissue>
    </source>
</reference>
<dbReference type="Pfam" id="PF01585">
    <property type="entry name" value="G-patch"/>
    <property type="match status" value="1"/>
</dbReference>
<dbReference type="Proteomes" id="UP001341840">
    <property type="component" value="Unassembled WGS sequence"/>
</dbReference>
<gene>
    <name evidence="2" type="ORF">PIB30_113071</name>
</gene>
<dbReference type="InterPro" id="IPR000467">
    <property type="entry name" value="G_patch_dom"/>
</dbReference>
<dbReference type="EMBL" id="JASCZI010280555">
    <property type="protein sequence ID" value="MED6227390.1"/>
    <property type="molecule type" value="Genomic_DNA"/>
</dbReference>
<protein>
    <recommendedName>
        <fullName evidence="1">G-patch domain-containing protein</fullName>
    </recommendedName>
</protein>
<proteinExistence type="predicted"/>
<evidence type="ECO:0000313" key="3">
    <source>
        <dbReference type="Proteomes" id="UP001341840"/>
    </source>
</evidence>
<evidence type="ECO:0000259" key="1">
    <source>
        <dbReference type="PROSITE" id="PS50174"/>
    </source>
</evidence>
<comment type="caution">
    <text evidence="2">The sequence shown here is derived from an EMBL/GenBank/DDBJ whole genome shotgun (WGS) entry which is preliminary data.</text>
</comment>
<organism evidence="2 3">
    <name type="scientific">Stylosanthes scabra</name>
    <dbReference type="NCBI Taxonomy" id="79078"/>
    <lineage>
        <taxon>Eukaryota</taxon>
        <taxon>Viridiplantae</taxon>
        <taxon>Streptophyta</taxon>
        <taxon>Embryophyta</taxon>
        <taxon>Tracheophyta</taxon>
        <taxon>Spermatophyta</taxon>
        <taxon>Magnoliopsida</taxon>
        <taxon>eudicotyledons</taxon>
        <taxon>Gunneridae</taxon>
        <taxon>Pentapetalae</taxon>
        <taxon>rosids</taxon>
        <taxon>fabids</taxon>
        <taxon>Fabales</taxon>
        <taxon>Fabaceae</taxon>
        <taxon>Papilionoideae</taxon>
        <taxon>50 kb inversion clade</taxon>
        <taxon>dalbergioids sensu lato</taxon>
        <taxon>Dalbergieae</taxon>
        <taxon>Pterocarpus clade</taxon>
        <taxon>Stylosanthes</taxon>
    </lineage>
</organism>
<feature type="domain" description="G-patch" evidence="1">
    <location>
        <begin position="17"/>
        <end position="63"/>
    </location>
</feature>
<sequence length="143" mass="16359">MWHSFEAESKINKRHQVNQVVTQILAKNGYEEGKGLGRNLQGIKTPVFVPEKHDKCGLGYDEWKMGNLVLEQENKREKGFVPPLNEIFFTPKKLSIAQYVIHQDTIHSLDGEGDEIKDAIRRAKEDEALLNWTSEPIIDICVS</sequence>
<keyword evidence="3" id="KW-1185">Reference proteome</keyword>
<accession>A0ABU6ZZA8</accession>